<proteinExistence type="predicted"/>
<organism evidence="2 3">
    <name type="scientific">Pseudomonas phage MR1</name>
    <dbReference type="NCBI Taxonomy" id="2711169"/>
    <lineage>
        <taxon>Viruses</taxon>
        <taxon>Duplodnaviria</taxon>
        <taxon>Heunggongvirae</taxon>
        <taxon>Uroviricota</taxon>
        <taxon>Caudoviricetes</taxon>
        <taxon>Autographivirales</taxon>
        <taxon>Autotranscriptaviridae</taxon>
        <taxon>Studiervirinae</taxon>
        <taxon>Hennigervirus</taxon>
        <taxon>Hennigervirus MR1</taxon>
    </lineage>
</organism>
<keyword evidence="3" id="KW-1185">Reference proteome</keyword>
<reference evidence="2 3" key="1">
    <citation type="journal article" date="2020" name="Microb. Biotechnol.">
        <title>Phage biocontrol to combat Pseudomonas syringae pathogens causing disease in cherry.</title>
        <authorList>
            <person name="Rabiey M."/>
            <person name="Roy S.R."/>
            <person name="Holtappels D."/>
            <person name="Franceschetti L."/>
            <person name="Quilty B.J."/>
            <person name="Creeth R."/>
            <person name="Sundin G.W."/>
            <person name="Wagemans J."/>
            <person name="Lavigne R."/>
            <person name="Jackson R.W."/>
        </authorList>
    </citation>
    <scope>NUCLEOTIDE SEQUENCE [LARGE SCALE GENOMIC DNA]</scope>
</reference>
<protein>
    <submittedName>
        <fullName evidence="2">Uncharacterized protein</fullName>
    </submittedName>
</protein>
<sequence length="57" mass="6398">MNTEGVDKQHKRCKIRNTNTDNWSPTTDQASPLRRSSGLSAGKLHPLFNNLTLQCSE</sequence>
<feature type="region of interest" description="Disordered" evidence="1">
    <location>
        <begin position="1"/>
        <end position="43"/>
    </location>
</feature>
<gene>
    <name evidence="2" type="ORF">PssvBMR1_gp02</name>
</gene>
<evidence type="ECO:0000313" key="2">
    <source>
        <dbReference type="EMBL" id="QJD54595.1"/>
    </source>
</evidence>
<evidence type="ECO:0000256" key="1">
    <source>
        <dbReference type="SAM" id="MobiDB-lite"/>
    </source>
</evidence>
<evidence type="ECO:0000313" key="3">
    <source>
        <dbReference type="Proteomes" id="UP000502407"/>
    </source>
</evidence>
<dbReference type="Proteomes" id="UP000502407">
    <property type="component" value="Segment"/>
</dbReference>
<dbReference type="EMBL" id="MT104465">
    <property type="protein sequence ID" value="QJD54595.1"/>
    <property type="molecule type" value="Genomic_DNA"/>
</dbReference>
<accession>A0A6M3TCJ7</accession>
<feature type="compositionally biased region" description="Polar residues" evidence="1">
    <location>
        <begin position="16"/>
        <end position="30"/>
    </location>
</feature>
<name>A0A6M3TCJ7_9CAUD</name>